<proteinExistence type="predicted"/>
<organism evidence="1 2">
    <name type="scientific">Durusdinium trenchii</name>
    <dbReference type="NCBI Taxonomy" id="1381693"/>
    <lineage>
        <taxon>Eukaryota</taxon>
        <taxon>Sar</taxon>
        <taxon>Alveolata</taxon>
        <taxon>Dinophyceae</taxon>
        <taxon>Suessiales</taxon>
        <taxon>Symbiodiniaceae</taxon>
        <taxon>Durusdinium</taxon>
    </lineage>
</organism>
<evidence type="ECO:0000313" key="1">
    <source>
        <dbReference type="EMBL" id="CAK9033171.1"/>
    </source>
</evidence>
<accession>A0ABP0L2X4</accession>
<protein>
    <submittedName>
        <fullName evidence="1">Uncharacterized protein</fullName>
    </submittedName>
</protein>
<gene>
    <name evidence="1" type="ORF">CCMP2556_LOCUS18965</name>
</gene>
<evidence type="ECO:0000313" key="2">
    <source>
        <dbReference type="Proteomes" id="UP001642484"/>
    </source>
</evidence>
<feature type="non-terminal residue" evidence="1">
    <location>
        <position position="1"/>
    </location>
</feature>
<feature type="non-terminal residue" evidence="1">
    <location>
        <position position="167"/>
    </location>
</feature>
<dbReference type="Proteomes" id="UP001642484">
    <property type="component" value="Unassembled WGS sequence"/>
</dbReference>
<name>A0ABP0L2X4_9DINO</name>
<keyword evidence="2" id="KW-1185">Reference proteome</keyword>
<reference evidence="1 2" key="1">
    <citation type="submission" date="2024-02" db="EMBL/GenBank/DDBJ databases">
        <authorList>
            <person name="Chen Y."/>
            <person name="Shah S."/>
            <person name="Dougan E. K."/>
            <person name="Thang M."/>
            <person name="Chan C."/>
        </authorList>
    </citation>
    <scope>NUCLEOTIDE SEQUENCE [LARGE SCALE GENOMIC DNA]</scope>
</reference>
<comment type="caution">
    <text evidence="1">The sequence shown here is derived from an EMBL/GenBank/DDBJ whole genome shotgun (WGS) entry which is preliminary data.</text>
</comment>
<dbReference type="EMBL" id="CAXAMN010010957">
    <property type="protein sequence ID" value="CAK9033171.1"/>
    <property type="molecule type" value="Genomic_DNA"/>
</dbReference>
<sequence length="167" mass="18650">RPLRGAQINGPSRARPHFAEVLGPEAHQLHQLPRQLRMHPELIGEIVEVIDSSTDGEVTWLHLHESFGSVRLKEGDVRMCQEQQGSFFYGALSKVALSKEAAPSSPTICFLNPGTVLEISERQVIDGVLRLRVRRDSMRGTADGWVSEYKRPCFDPRLGGASQLLRL</sequence>